<dbReference type="InterPro" id="IPR012337">
    <property type="entry name" value="RNaseH-like_sf"/>
</dbReference>
<accession>A0AAW2W648</accession>
<dbReference type="PANTHER" id="PTHR47074">
    <property type="entry name" value="BNAC02G40300D PROTEIN"/>
    <property type="match status" value="1"/>
</dbReference>
<evidence type="ECO:0000259" key="1">
    <source>
        <dbReference type="Pfam" id="PF13456"/>
    </source>
</evidence>
<dbReference type="CDD" id="cd06222">
    <property type="entry name" value="RNase_H_like"/>
    <property type="match status" value="1"/>
</dbReference>
<feature type="domain" description="RNase H type-1" evidence="1">
    <location>
        <begin position="27"/>
        <end position="148"/>
    </location>
</feature>
<dbReference type="Gene3D" id="3.30.420.10">
    <property type="entry name" value="Ribonuclease H-like superfamily/Ribonuclease H"/>
    <property type="match status" value="1"/>
</dbReference>
<dbReference type="InterPro" id="IPR052929">
    <property type="entry name" value="RNase_H-like_EbsB-rel"/>
</dbReference>
<dbReference type="InterPro" id="IPR002156">
    <property type="entry name" value="RNaseH_domain"/>
</dbReference>
<proteinExistence type="predicted"/>
<dbReference type="InterPro" id="IPR036397">
    <property type="entry name" value="RNaseH_sf"/>
</dbReference>
<dbReference type="GO" id="GO:0003676">
    <property type="term" value="F:nucleic acid binding"/>
    <property type="evidence" value="ECO:0007669"/>
    <property type="project" value="InterPro"/>
</dbReference>
<sequence>MDDLTARTRTTTPDRWSAPPLIVIKINFDGALFVNEWESGIGIVARDSAVSCLVWLSRRLPKCLPPELVEAMAAREALSIAQRLHWRRIILEGDCLSLIQKLQSGREDHSASGPITSDIFQLLSLFNSASYSFVRRSGNSVAHSLARFSFGLQEGAGALPPTALAHLLSDSSHSNE</sequence>
<dbReference type="EMBL" id="JACGWJ010000002">
    <property type="protein sequence ID" value="KAL0437158.1"/>
    <property type="molecule type" value="Genomic_DNA"/>
</dbReference>
<gene>
    <name evidence="2" type="ORF">Sradi_0423700</name>
</gene>
<dbReference type="Pfam" id="PF13456">
    <property type="entry name" value="RVT_3"/>
    <property type="match status" value="1"/>
</dbReference>
<organism evidence="2">
    <name type="scientific">Sesamum radiatum</name>
    <name type="common">Black benniseed</name>
    <dbReference type="NCBI Taxonomy" id="300843"/>
    <lineage>
        <taxon>Eukaryota</taxon>
        <taxon>Viridiplantae</taxon>
        <taxon>Streptophyta</taxon>
        <taxon>Embryophyta</taxon>
        <taxon>Tracheophyta</taxon>
        <taxon>Spermatophyta</taxon>
        <taxon>Magnoliopsida</taxon>
        <taxon>eudicotyledons</taxon>
        <taxon>Gunneridae</taxon>
        <taxon>Pentapetalae</taxon>
        <taxon>asterids</taxon>
        <taxon>lamiids</taxon>
        <taxon>Lamiales</taxon>
        <taxon>Pedaliaceae</taxon>
        <taxon>Sesamum</taxon>
    </lineage>
</organism>
<dbReference type="AlphaFoldDB" id="A0AAW2W648"/>
<reference evidence="2" key="2">
    <citation type="journal article" date="2024" name="Plant">
        <title>Genomic evolution and insights into agronomic trait innovations of Sesamum species.</title>
        <authorList>
            <person name="Miao H."/>
            <person name="Wang L."/>
            <person name="Qu L."/>
            <person name="Liu H."/>
            <person name="Sun Y."/>
            <person name="Le M."/>
            <person name="Wang Q."/>
            <person name="Wei S."/>
            <person name="Zheng Y."/>
            <person name="Lin W."/>
            <person name="Duan Y."/>
            <person name="Cao H."/>
            <person name="Xiong S."/>
            <person name="Wang X."/>
            <person name="Wei L."/>
            <person name="Li C."/>
            <person name="Ma Q."/>
            <person name="Ju M."/>
            <person name="Zhao R."/>
            <person name="Li G."/>
            <person name="Mu C."/>
            <person name="Tian Q."/>
            <person name="Mei H."/>
            <person name="Zhang T."/>
            <person name="Gao T."/>
            <person name="Zhang H."/>
        </authorList>
    </citation>
    <scope>NUCLEOTIDE SEQUENCE</scope>
    <source>
        <strain evidence="2">G02</strain>
    </source>
</reference>
<dbReference type="PANTHER" id="PTHR47074:SF48">
    <property type="entry name" value="POLYNUCLEOTIDYL TRANSFERASE, RIBONUCLEASE H-LIKE SUPERFAMILY PROTEIN"/>
    <property type="match status" value="1"/>
</dbReference>
<dbReference type="SUPFAM" id="SSF53098">
    <property type="entry name" value="Ribonuclease H-like"/>
    <property type="match status" value="1"/>
</dbReference>
<evidence type="ECO:0000313" key="2">
    <source>
        <dbReference type="EMBL" id="KAL0437158.1"/>
    </source>
</evidence>
<reference evidence="2" key="1">
    <citation type="submission" date="2020-06" db="EMBL/GenBank/DDBJ databases">
        <authorList>
            <person name="Li T."/>
            <person name="Hu X."/>
            <person name="Zhang T."/>
            <person name="Song X."/>
            <person name="Zhang H."/>
            <person name="Dai N."/>
            <person name="Sheng W."/>
            <person name="Hou X."/>
            <person name="Wei L."/>
        </authorList>
    </citation>
    <scope>NUCLEOTIDE SEQUENCE</scope>
    <source>
        <strain evidence="2">G02</strain>
        <tissue evidence="2">Leaf</tissue>
    </source>
</reference>
<dbReference type="InterPro" id="IPR044730">
    <property type="entry name" value="RNase_H-like_dom_plant"/>
</dbReference>
<comment type="caution">
    <text evidence="2">The sequence shown here is derived from an EMBL/GenBank/DDBJ whole genome shotgun (WGS) entry which is preliminary data.</text>
</comment>
<protein>
    <recommendedName>
        <fullName evidence="1">RNase H type-1 domain-containing protein</fullName>
    </recommendedName>
</protein>
<name>A0AAW2W648_SESRA</name>
<dbReference type="GO" id="GO:0004523">
    <property type="term" value="F:RNA-DNA hybrid ribonuclease activity"/>
    <property type="evidence" value="ECO:0007669"/>
    <property type="project" value="InterPro"/>
</dbReference>